<feature type="region of interest" description="Disordered" evidence="4">
    <location>
        <begin position="13"/>
        <end position="45"/>
    </location>
</feature>
<feature type="transmembrane region" description="Helical" evidence="5">
    <location>
        <begin position="969"/>
        <end position="990"/>
    </location>
</feature>
<dbReference type="Gene3D" id="1.25.40.20">
    <property type="entry name" value="Ankyrin repeat-containing domain"/>
    <property type="match status" value="4"/>
</dbReference>
<evidence type="ECO:0000256" key="2">
    <source>
        <dbReference type="ARBA" id="ARBA00023043"/>
    </source>
</evidence>
<dbReference type="PROSITE" id="PS50297">
    <property type="entry name" value="ANK_REP_REGION"/>
    <property type="match status" value="5"/>
</dbReference>
<comment type="caution">
    <text evidence="6">The sequence shown here is derived from an EMBL/GenBank/DDBJ whole genome shotgun (WGS) entry which is preliminary data.</text>
</comment>
<feature type="compositionally biased region" description="Acidic residues" evidence="4">
    <location>
        <begin position="30"/>
        <end position="45"/>
    </location>
</feature>
<organism evidence="6 7">
    <name type="scientific">Thraustotheca clavata</name>
    <dbReference type="NCBI Taxonomy" id="74557"/>
    <lineage>
        <taxon>Eukaryota</taxon>
        <taxon>Sar</taxon>
        <taxon>Stramenopiles</taxon>
        <taxon>Oomycota</taxon>
        <taxon>Saprolegniomycetes</taxon>
        <taxon>Saprolegniales</taxon>
        <taxon>Achlyaceae</taxon>
        <taxon>Thraustotheca</taxon>
    </lineage>
</organism>
<feature type="compositionally biased region" description="Basic and acidic residues" evidence="4">
    <location>
        <begin position="1537"/>
        <end position="1565"/>
    </location>
</feature>
<gene>
    <name evidence="6" type="ORF">THRCLA_03805</name>
</gene>
<evidence type="ECO:0000313" key="7">
    <source>
        <dbReference type="Proteomes" id="UP000243217"/>
    </source>
</evidence>
<dbReference type="SUPFAM" id="SSF48403">
    <property type="entry name" value="Ankyrin repeat"/>
    <property type="match status" value="3"/>
</dbReference>
<feature type="repeat" description="ANK" evidence="3">
    <location>
        <begin position="219"/>
        <end position="256"/>
    </location>
</feature>
<feature type="transmembrane region" description="Helical" evidence="5">
    <location>
        <begin position="1166"/>
        <end position="1187"/>
    </location>
</feature>
<feature type="repeat" description="ANK" evidence="3">
    <location>
        <begin position="748"/>
        <end position="780"/>
    </location>
</feature>
<evidence type="ECO:0000256" key="5">
    <source>
        <dbReference type="SAM" id="Phobius"/>
    </source>
</evidence>
<keyword evidence="2 3" id="KW-0040">ANK repeat</keyword>
<dbReference type="PANTHER" id="PTHR24123:SF33">
    <property type="entry name" value="PROTEIN HOS4"/>
    <property type="match status" value="1"/>
</dbReference>
<keyword evidence="5" id="KW-1133">Transmembrane helix</keyword>
<feature type="non-terminal residue" evidence="6">
    <location>
        <position position="1"/>
    </location>
</feature>
<keyword evidence="7" id="KW-1185">Reference proteome</keyword>
<protein>
    <submittedName>
        <fullName evidence="6">Uncharacterized protein</fullName>
    </submittedName>
</protein>
<feature type="transmembrane region" description="Helical" evidence="5">
    <location>
        <begin position="1033"/>
        <end position="1054"/>
    </location>
</feature>
<dbReference type="InterPro" id="IPR036770">
    <property type="entry name" value="Ankyrin_rpt-contain_sf"/>
</dbReference>
<keyword evidence="5" id="KW-0812">Transmembrane</keyword>
<dbReference type="OrthoDB" id="533508at2759"/>
<dbReference type="InterPro" id="IPR051165">
    <property type="entry name" value="Multifunctional_ANK_Repeat"/>
</dbReference>
<proteinExistence type="predicted"/>
<dbReference type="PANTHER" id="PTHR24123">
    <property type="entry name" value="ANKYRIN REPEAT-CONTAINING"/>
    <property type="match status" value="1"/>
</dbReference>
<keyword evidence="1" id="KW-0677">Repeat</keyword>
<dbReference type="SMART" id="SM00248">
    <property type="entry name" value="ANK"/>
    <property type="match status" value="13"/>
</dbReference>
<evidence type="ECO:0000256" key="3">
    <source>
        <dbReference type="PROSITE-ProRule" id="PRU00023"/>
    </source>
</evidence>
<feature type="transmembrane region" description="Helical" evidence="5">
    <location>
        <begin position="1236"/>
        <end position="1257"/>
    </location>
</feature>
<dbReference type="Pfam" id="PF12796">
    <property type="entry name" value="Ank_2"/>
    <property type="match status" value="2"/>
</dbReference>
<feature type="region of interest" description="Disordered" evidence="4">
    <location>
        <begin position="1514"/>
        <end position="1565"/>
    </location>
</feature>
<feature type="transmembrane region" description="Helical" evidence="5">
    <location>
        <begin position="1124"/>
        <end position="1146"/>
    </location>
</feature>
<evidence type="ECO:0000256" key="1">
    <source>
        <dbReference type="ARBA" id="ARBA00022737"/>
    </source>
</evidence>
<feature type="compositionally biased region" description="Acidic residues" evidence="4">
    <location>
        <begin position="1521"/>
        <end position="1536"/>
    </location>
</feature>
<keyword evidence="5" id="KW-0472">Membrane</keyword>
<name>A0A1W0A0U2_9STRA</name>
<accession>A0A1W0A0U2</accession>
<evidence type="ECO:0000313" key="6">
    <source>
        <dbReference type="EMBL" id="OQS03912.1"/>
    </source>
</evidence>
<feature type="repeat" description="ANK" evidence="3">
    <location>
        <begin position="715"/>
        <end position="747"/>
    </location>
</feature>
<feature type="transmembrane region" description="Helical" evidence="5">
    <location>
        <begin position="1060"/>
        <end position="1079"/>
    </location>
</feature>
<reference evidence="6 7" key="1">
    <citation type="journal article" date="2014" name="Genome Biol. Evol.">
        <title>The secreted proteins of Achlya hypogyna and Thraustotheca clavata identify the ancestral oomycete secretome and reveal gene acquisitions by horizontal gene transfer.</title>
        <authorList>
            <person name="Misner I."/>
            <person name="Blouin N."/>
            <person name="Leonard G."/>
            <person name="Richards T.A."/>
            <person name="Lane C.E."/>
        </authorList>
    </citation>
    <scope>NUCLEOTIDE SEQUENCE [LARGE SCALE GENOMIC DNA]</scope>
    <source>
        <strain evidence="6 7">ATCC 34112</strain>
    </source>
</reference>
<evidence type="ECO:0000256" key="4">
    <source>
        <dbReference type="SAM" id="MobiDB-lite"/>
    </source>
</evidence>
<dbReference type="EMBL" id="JNBS01000724">
    <property type="protein sequence ID" value="OQS03912.1"/>
    <property type="molecule type" value="Genomic_DNA"/>
</dbReference>
<dbReference type="Proteomes" id="UP000243217">
    <property type="component" value="Unassembled WGS sequence"/>
</dbReference>
<sequence length="1593" mass="182894">HCSNMQAKLKAFSTLNESTPKLEVPRKIEEEDDEDEDDEVNEASEENYQDKTILELFYQDNIHQLIDRLTNENISDEVLAEEDEEGLNILSAAASYGDDKVVSVILDKLNYKSLKDYKYEPIYFAVYYNYEKVAKVLFDHIQDIDIGHRYKNDDTLLHYAAENDDAEEIFKMLFERNADVNVTNESQETPLHIAARYGNVAEVKFLIKHGANINQQKDDGSTPLHIAVSLCENDDDAKAIVDLLAMAGADLNIRNHDDQMIIQVCSTEELRTQIKNEMYFRGFYRIHCNVRNGDVDALAEWFKQADNLELKAPREWEGKCNQGGEWTEANFMASVFPIPAENNMKFRLVGAGKIEFNVPLWHCAKCAEPTPVYDGLCLNCASKSPDESITEQWIEKKKEKLKRNLLRIVVELKKPDMRGLTPIMHAAQQGHFEILESLLPYMLRDYLKIEDNAGMTVMDHALSRKLACKEGSTEEEFNYNTLNCIEILRKACNLEVNLKSIPEMDYRKKKHLFCHGDCQYTEIRLAKLAEEKSWGAIEGYLRDPELSEKIVKEYHPDTGKSILHYVCENGKIRLFKLLSERKDFDCNYLTEHFEYPLYLAARKDKVNMLQALLIAGADPTKLIAPSHHLYFLHGKKQHLLLREGNALTILKEKAELKKREPLYYIARIKDLNQAKKLISKNQSAMHVALHNELPNEVLTQLTNESVFIVNAKNIRGETPLMLGAHKGLRNQVEFLLKNDAEVDARDKSGKTALMKAAIAGHTDIVEKLLENLADIDIVDNNGKTAIKLRDEVFAKNKKSGSNIQDEIREIILQEDLRRESSAQYRDKLKKSLVDLDAINAFQGNGFAKAINCSPILGRTFLNDCVSMDRHQLQFKNLEIVYGASVHSSALYSVLNMKTEDEDLIFEAKSECLEHVVMRRIMEIKWELFGLRKYIESLLLYILLLSSMTISSILFDENLLKPDNNQADTMVFAIVFGVIIMVFTAVSYITVQGLRPKILWCLARYVYDQKFVFDPENTKIAKLSSCKSLAKKRLFLLTIFLTIGFTLMTLAAIELLHLDQYFMAFNNVVLFISALYFIVTEVHELIAAKWSYFNDIINCTQSFMYLLIVVIFVPMKLGLYGSINLAIQIGFGGFITIFLWILFLQFLEVVPNASYLLPLISKLMKDIWNFVIFLAVFQVGLTITYYQIFVDKDDDAFSSLSQSFYTAYFVLFGQFPTDSLGAFNSTMTSENNALSEHFLYLFTVLLMMFHAAAVPIILMNILMASMNKTVDGGLERAHTEALASYANAILRLEVSNYSEEENKKLMYLTDNCLNPIFTDPVHKAKLNISQDEEDKIQTYLDGIALNHEKIAKLKKQTLNTFGSINQELKHVDHFTNIDVAKVFTNELKIVASTREKISKLFTDMNKCRDYLAALQKYKKLINNIIMDMWKELQDVWDPDTDIPDHAQCVLLYQIAHRADLHDNVLSKLGTINNYLDDDLREAKIAVRKEPKVSEVMSLLEKINKTNTVVKENVEIIDNSTENNDDDENVDENEDERENNEQELKNKLEEMEKSNADMQQEMKEMNERNKEIQQEMMAKLQVLMEMVQSIKDTKN</sequence>
<dbReference type="PROSITE" id="PS50088">
    <property type="entry name" value="ANK_REPEAT"/>
    <property type="match status" value="5"/>
</dbReference>
<feature type="transmembrane region" description="Helical" evidence="5">
    <location>
        <begin position="1091"/>
        <end position="1112"/>
    </location>
</feature>
<dbReference type="STRING" id="74557.A0A1W0A0U2"/>
<feature type="repeat" description="ANK" evidence="3">
    <location>
        <begin position="152"/>
        <end position="185"/>
    </location>
</feature>
<feature type="repeat" description="ANK" evidence="3">
    <location>
        <begin position="186"/>
        <end position="218"/>
    </location>
</feature>
<dbReference type="InterPro" id="IPR002110">
    <property type="entry name" value="Ankyrin_rpt"/>
</dbReference>